<dbReference type="RefSeq" id="WP_234865317.1">
    <property type="nucleotide sequence ID" value="NZ_JAKEVY010000002.1"/>
</dbReference>
<dbReference type="SUPFAM" id="SSF52833">
    <property type="entry name" value="Thioredoxin-like"/>
    <property type="match status" value="1"/>
</dbReference>
<proteinExistence type="predicted"/>
<dbReference type="PANTHER" id="PTHR43640">
    <property type="entry name" value="OS07G0260300 PROTEIN"/>
    <property type="match status" value="1"/>
</dbReference>
<sequence>MCFVPSAKGQKILQHPDIAALKEFNKELLSENKMTLLVFLATECPLSKNYSVVIQKIADEFAQELQVTAIIPGSTDSKKEVRAFAVKYKLDFPLLIDKKMISVHAVHATTTPEVVLLSPKGELIYQGAIDDWAVDLGKKRNKPDQEYLRNAILQAKSGLPVLVNYNEPVGCLINDF</sequence>
<dbReference type="PANTHER" id="PTHR43640:SF1">
    <property type="entry name" value="THIOREDOXIN-DEPENDENT PEROXIREDOXIN"/>
    <property type="match status" value="1"/>
</dbReference>
<accession>A0ABS9BI80</accession>
<protein>
    <submittedName>
        <fullName evidence="2">Redoxin domain-containing protein</fullName>
    </submittedName>
</protein>
<dbReference type="InterPro" id="IPR000866">
    <property type="entry name" value="AhpC/TSA"/>
</dbReference>
<keyword evidence="3" id="KW-1185">Reference proteome</keyword>
<evidence type="ECO:0000313" key="2">
    <source>
        <dbReference type="EMBL" id="MCF1714549.1"/>
    </source>
</evidence>
<gene>
    <name evidence="2" type="ORF">L0U88_07930</name>
</gene>
<comment type="caution">
    <text evidence="2">The sequence shown here is derived from an EMBL/GenBank/DDBJ whole genome shotgun (WGS) entry which is preliminary data.</text>
</comment>
<dbReference type="Gene3D" id="3.40.30.10">
    <property type="entry name" value="Glutaredoxin"/>
    <property type="match status" value="1"/>
</dbReference>
<dbReference type="PROSITE" id="PS51352">
    <property type="entry name" value="THIOREDOXIN_2"/>
    <property type="match status" value="1"/>
</dbReference>
<evidence type="ECO:0000259" key="1">
    <source>
        <dbReference type="PROSITE" id="PS51352"/>
    </source>
</evidence>
<dbReference type="InterPro" id="IPR013766">
    <property type="entry name" value="Thioredoxin_domain"/>
</dbReference>
<feature type="domain" description="Thioredoxin" evidence="1">
    <location>
        <begin position="1"/>
        <end position="157"/>
    </location>
</feature>
<dbReference type="InterPro" id="IPR047262">
    <property type="entry name" value="PRX-like1"/>
</dbReference>
<evidence type="ECO:0000313" key="3">
    <source>
        <dbReference type="Proteomes" id="UP001200145"/>
    </source>
</evidence>
<name>A0ABS9BI80_9BACT</name>
<dbReference type="InterPro" id="IPR036249">
    <property type="entry name" value="Thioredoxin-like_sf"/>
</dbReference>
<dbReference type="EMBL" id="JAKEVY010000002">
    <property type="protein sequence ID" value="MCF1714549.1"/>
    <property type="molecule type" value="Genomic_DNA"/>
</dbReference>
<dbReference type="Pfam" id="PF00578">
    <property type="entry name" value="AhpC-TSA"/>
    <property type="match status" value="1"/>
</dbReference>
<dbReference type="Proteomes" id="UP001200145">
    <property type="component" value="Unassembled WGS sequence"/>
</dbReference>
<organism evidence="2 3">
    <name type="scientific">Flavihumibacter fluminis</name>
    <dbReference type="NCBI Taxonomy" id="2909236"/>
    <lineage>
        <taxon>Bacteria</taxon>
        <taxon>Pseudomonadati</taxon>
        <taxon>Bacteroidota</taxon>
        <taxon>Chitinophagia</taxon>
        <taxon>Chitinophagales</taxon>
        <taxon>Chitinophagaceae</taxon>
        <taxon>Flavihumibacter</taxon>
    </lineage>
</organism>
<reference evidence="2 3" key="1">
    <citation type="submission" date="2022-01" db="EMBL/GenBank/DDBJ databases">
        <title>Flavihumibacter sp. nov., isolated from sediment of a river.</title>
        <authorList>
            <person name="Liu H."/>
        </authorList>
    </citation>
    <scope>NUCLEOTIDE SEQUENCE [LARGE SCALE GENOMIC DNA]</scope>
    <source>
        <strain evidence="2 3">RY-1</strain>
    </source>
</reference>